<feature type="modified residue" description="4-aspartylphosphate" evidence="5">
    <location>
        <position position="51"/>
    </location>
</feature>
<dbReference type="Pfam" id="PF25601">
    <property type="entry name" value="AAA_lid_14"/>
    <property type="match status" value="1"/>
</dbReference>
<dbReference type="InterPro" id="IPR011006">
    <property type="entry name" value="CheY-like_superfamily"/>
</dbReference>
<dbReference type="KEGG" id="cprv:CYPRO_1458"/>
<evidence type="ECO:0000256" key="5">
    <source>
        <dbReference type="PROSITE-ProRule" id="PRU00169"/>
    </source>
</evidence>
<keyword evidence="9" id="KW-1185">Reference proteome</keyword>
<dbReference type="InterPro" id="IPR002078">
    <property type="entry name" value="Sigma_54_int"/>
</dbReference>
<dbReference type="InterPro" id="IPR025944">
    <property type="entry name" value="Sigma_54_int_dom_CS"/>
</dbReference>
<keyword evidence="1" id="KW-0547">Nucleotide-binding</keyword>
<keyword evidence="2" id="KW-0067">ATP-binding</keyword>
<protein>
    <submittedName>
        <fullName evidence="8">Two component, sigma54 specific, transcriptional regulator, Fis family</fullName>
    </submittedName>
</protein>
<keyword evidence="5" id="KW-0597">Phosphoprotein</keyword>
<dbReference type="RefSeq" id="WP_114983979.1">
    <property type="nucleotide sequence ID" value="NZ_CP027806.1"/>
</dbReference>
<organism evidence="8 9">
    <name type="scientific">Cyclonatronum proteinivorum</name>
    <dbReference type="NCBI Taxonomy" id="1457365"/>
    <lineage>
        <taxon>Bacteria</taxon>
        <taxon>Pseudomonadati</taxon>
        <taxon>Balneolota</taxon>
        <taxon>Balneolia</taxon>
        <taxon>Balneolales</taxon>
        <taxon>Cyclonatronaceae</taxon>
        <taxon>Cyclonatronum</taxon>
    </lineage>
</organism>
<dbReference type="InterPro" id="IPR058031">
    <property type="entry name" value="AAA_lid_NorR"/>
</dbReference>
<dbReference type="Gene3D" id="3.40.50.2300">
    <property type="match status" value="1"/>
</dbReference>
<dbReference type="SUPFAM" id="SSF52540">
    <property type="entry name" value="P-loop containing nucleoside triphosphate hydrolases"/>
    <property type="match status" value="1"/>
</dbReference>
<dbReference type="SMART" id="SM00382">
    <property type="entry name" value="AAA"/>
    <property type="match status" value="1"/>
</dbReference>
<dbReference type="SUPFAM" id="SSF46689">
    <property type="entry name" value="Homeodomain-like"/>
    <property type="match status" value="1"/>
</dbReference>
<accession>A0A345UJR2</accession>
<dbReference type="Gene3D" id="1.10.10.60">
    <property type="entry name" value="Homeodomain-like"/>
    <property type="match status" value="1"/>
</dbReference>
<reference evidence="8 9" key="1">
    <citation type="submission" date="2018-03" db="EMBL/GenBank/DDBJ databases">
        <title>Phenotypic and genomic properties of Cyclonatronum proteinivorum gen. nov., sp. nov., a haloalkaliphilic bacteroidete from soda lakes possessing Na+-translocating rhodopsin.</title>
        <authorList>
            <person name="Toshchakov S.V."/>
            <person name="Korzhenkov A."/>
            <person name="Samarov N.I."/>
            <person name="Kublanov I.V."/>
            <person name="Muntyan M.S."/>
            <person name="Sorokin D.Y."/>
        </authorList>
    </citation>
    <scope>NUCLEOTIDE SEQUENCE [LARGE SCALE GENOMIC DNA]</scope>
    <source>
        <strain evidence="8 9">Omega</strain>
    </source>
</reference>
<feature type="domain" description="Sigma-54 factor interaction" evidence="6">
    <location>
        <begin position="140"/>
        <end position="367"/>
    </location>
</feature>
<dbReference type="Gene3D" id="3.40.50.300">
    <property type="entry name" value="P-loop containing nucleotide triphosphate hydrolases"/>
    <property type="match status" value="1"/>
</dbReference>
<dbReference type="InterPro" id="IPR009057">
    <property type="entry name" value="Homeodomain-like_sf"/>
</dbReference>
<evidence type="ECO:0000313" key="8">
    <source>
        <dbReference type="EMBL" id="AXJ00714.1"/>
    </source>
</evidence>
<dbReference type="EMBL" id="CP027806">
    <property type="protein sequence ID" value="AXJ00714.1"/>
    <property type="molecule type" value="Genomic_DNA"/>
</dbReference>
<proteinExistence type="predicted"/>
<dbReference type="InterPro" id="IPR003593">
    <property type="entry name" value="AAA+_ATPase"/>
</dbReference>
<evidence type="ECO:0000313" key="9">
    <source>
        <dbReference type="Proteomes" id="UP000254808"/>
    </source>
</evidence>
<dbReference type="Pfam" id="PF00158">
    <property type="entry name" value="Sigma54_activat"/>
    <property type="match status" value="1"/>
</dbReference>
<dbReference type="GO" id="GO:0005524">
    <property type="term" value="F:ATP binding"/>
    <property type="evidence" value="ECO:0007669"/>
    <property type="project" value="UniProtKB-KW"/>
</dbReference>
<evidence type="ECO:0000259" key="7">
    <source>
        <dbReference type="PROSITE" id="PS50110"/>
    </source>
</evidence>
<evidence type="ECO:0000259" key="6">
    <source>
        <dbReference type="PROSITE" id="PS50045"/>
    </source>
</evidence>
<dbReference type="PROSITE" id="PS50045">
    <property type="entry name" value="SIGMA54_INTERACT_4"/>
    <property type="match status" value="1"/>
</dbReference>
<dbReference type="SMART" id="SM00448">
    <property type="entry name" value="REC"/>
    <property type="match status" value="1"/>
</dbReference>
<dbReference type="PROSITE" id="PS00688">
    <property type="entry name" value="SIGMA54_INTERACT_3"/>
    <property type="match status" value="1"/>
</dbReference>
<dbReference type="OrthoDB" id="9810703at2"/>
<name>A0A345UJR2_9BACT</name>
<dbReference type="GO" id="GO:0006355">
    <property type="term" value="P:regulation of DNA-templated transcription"/>
    <property type="evidence" value="ECO:0007669"/>
    <property type="project" value="InterPro"/>
</dbReference>
<dbReference type="GO" id="GO:0043565">
    <property type="term" value="F:sequence-specific DNA binding"/>
    <property type="evidence" value="ECO:0007669"/>
    <property type="project" value="InterPro"/>
</dbReference>
<dbReference type="InterPro" id="IPR027417">
    <property type="entry name" value="P-loop_NTPase"/>
</dbReference>
<dbReference type="GO" id="GO:0000160">
    <property type="term" value="P:phosphorelay signal transduction system"/>
    <property type="evidence" value="ECO:0007669"/>
    <property type="project" value="InterPro"/>
</dbReference>
<keyword evidence="4" id="KW-0804">Transcription</keyword>
<gene>
    <name evidence="8" type="ORF">CYPRO_1458</name>
</gene>
<keyword evidence="3" id="KW-0805">Transcription regulation</keyword>
<evidence type="ECO:0000256" key="4">
    <source>
        <dbReference type="ARBA" id="ARBA00023163"/>
    </source>
</evidence>
<dbReference type="SUPFAM" id="SSF52172">
    <property type="entry name" value="CheY-like"/>
    <property type="match status" value="1"/>
</dbReference>
<dbReference type="FunFam" id="3.40.50.300:FF:000006">
    <property type="entry name" value="DNA-binding transcriptional regulator NtrC"/>
    <property type="match status" value="1"/>
</dbReference>
<dbReference type="Proteomes" id="UP000254808">
    <property type="component" value="Chromosome"/>
</dbReference>
<dbReference type="InterPro" id="IPR002197">
    <property type="entry name" value="HTH_Fis"/>
</dbReference>
<dbReference type="Pfam" id="PF00072">
    <property type="entry name" value="Response_reg"/>
    <property type="match status" value="1"/>
</dbReference>
<dbReference type="CDD" id="cd00009">
    <property type="entry name" value="AAA"/>
    <property type="match status" value="1"/>
</dbReference>
<dbReference type="Pfam" id="PF02954">
    <property type="entry name" value="HTH_8"/>
    <property type="match status" value="1"/>
</dbReference>
<evidence type="ECO:0000256" key="2">
    <source>
        <dbReference type="ARBA" id="ARBA00022840"/>
    </source>
</evidence>
<dbReference type="PANTHER" id="PTHR32071:SF122">
    <property type="entry name" value="SIGMA FACTOR"/>
    <property type="match status" value="1"/>
</dbReference>
<dbReference type="InterPro" id="IPR001789">
    <property type="entry name" value="Sig_transdc_resp-reg_receiver"/>
</dbReference>
<dbReference type="PROSITE" id="PS50110">
    <property type="entry name" value="RESPONSE_REGULATORY"/>
    <property type="match status" value="1"/>
</dbReference>
<dbReference type="PANTHER" id="PTHR32071">
    <property type="entry name" value="TRANSCRIPTIONAL REGULATORY PROTEIN"/>
    <property type="match status" value="1"/>
</dbReference>
<sequence>MNILIVEDENITRKTLSDLLRKEGHSTDTAAEGEAGIRLLKQKRYDVVITDLRLPRRDGMQVLDEAKKSNPDSEVIVITAYASVETAVQALKNGAYDYVTKPLTPEKFLILIRNIDGFRQVRSENEVLRKRLDDIENKAMIGSSAVMRKLTETIRNVAVHDYTVLIQGESGTGKEVTARALHRYSSRSDKPFVAVNCAAIPESLLESELFGHEEGAFSGAVSRHTGYFERAHGGTLFIDDIDDFPLHLQVKLLRILQERQFYRVGGTESIQLDVRIIGATKVELQQMVREKKFREDLYYRLHIIPLTLPPLRDRREDIPELAQHFFQKRGAEALMRELPVDFFETLCAFNWPGNVRQLENIIERIIATEDLGIVSRLKDTDQHNSLTDSSVPDTPSQLSTYPSYETFMTEKEYEILQWALRKTEHNISRAAALLELPRGTLRSKLERYKDRLS</sequence>
<evidence type="ECO:0000256" key="3">
    <source>
        <dbReference type="ARBA" id="ARBA00023015"/>
    </source>
</evidence>
<dbReference type="Gene3D" id="1.10.8.60">
    <property type="match status" value="1"/>
</dbReference>
<evidence type="ECO:0000256" key="1">
    <source>
        <dbReference type="ARBA" id="ARBA00022741"/>
    </source>
</evidence>
<dbReference type="AlphaFoldDB" id="A0A345UJR2"/>
<dbReference type="PRINTS" id="PR01590">
    <property type="entry name" value="HTHFIS"/>
</dbReference>
<feature type="domain" description="Response regulatory" evidence="7">
    <location>
        <begin position="2"/>
        <end position="116"/>
    </location>
</feature>